<evidence type="ECO:0000256" key="1">
    <source>
        <dbReference type="SAM" id="MobiDB-lite"/>
    </source>
</evidence>
<proteinExistence type="predicted"/>
<sequence>LCCGTGGARPVRRAGSAGARRETGRAAQRRFAGLAKALPENRRRSRPGLHAGHRNGRRRCPSDP</sequence>
<accession>A0A699X481</accession>
<reference evidence="2" key="1">
    <citation type="journal article" date="2019" name="Sci. Rep.">
        <title>Draft genome of Tanacetum cinerariifolium, the natural source of mosquito coil.</title>
        <authorList>
            <person name="Yamashiro T."/>
            <person name="Shiraishi A."/>
            <person name="Satake H."/>
            <person name="Nakayama K."/>
        </authorList>
    </citation>
    <scope>NUCLEOTIDE SEQUENCE</scope>
</reference>
<feature type="non-terminal residue" evidence="2">
    <location>
        <position position="1"/>
    </location>
</feature>
<name>A0A699X481_TANCI</name>
<evidence type="ECO:0000313" key="2">
    <source>
        <dbReference type="EMBL" id="GFD53893.1"/>
    </source>
</evidence>
<feature type="region of interest" description="Disordered" evidence="1">
    <location>
        <begin position="1"/>
        <end position="64"/>
    </location>
</feature>
<protein>
    <submittedName>
        <fullName evidence="2">Uncharacterized protein</fullName>
    </submittedName>
</protein>
<gene>
    <name evidence="2" type="ORF">Tci_925862</name>
</gene>
<comment type="caution">
    <text evidence="2">The sequence shown here is derived from an EMBL/GenBank/DDBJ whole genome shotgun (WGS) entry which is preliminary data.</text>
</comment>
<organism evidence="2">
    <name type="scientific">Tanacetum cinerariifolium</name>
    <name type="common">Dalmatian daisy</name>
    <name type="synonym">Chrysanthemum cinerariifolium</name>
    <dbReference type="NCBI Taxonomy" id="118510"/>
    <lineage>
        <taxon>Eukaryota</taxon>
        <taxon>Viridiplantae</taxon>
        <taxon>Streptophyta</taxon>
        <taxon>Embryophyta</taxon>
        <taxon>Tracheophyta</taxon>
        <taxon>Spermatophyta</taxon>
        <taxon>Magnoliopsida</taxon>
        <taxon>eudicotyledons</taxon>
        <taxon>Gunneridae</taxon>
        <taxon>Pentapetalae</taxon>
        <taxon>asterids</taxon>
        <taxon>campanulids</taxon>
        <taxon>Asterales</taxon>
        <taxon>Asteraceae</taxon>
        <taxon>Asteroideae</taxon>
        <taxon>Anthemideae</taxon>
        <taxon>Anthemidinae</taxon>
        <taxon>Tanacetum</taxon>
    </lineage>
</organism>
<dbReference type="AlphaFoldDB" id="A0A699X481"/>
<dbReference type="EMBL" id="BKCJ011799690">
    <property type="protein sequence ID" value="GFD53893.1"/>
    <property type="molecule type" value="Genomic_DNA"/>
</dbReference>
<feature type="compositionally biased region" description="Basic residues" evidence="1">
    <location>
        <begin position="43"/>
        <end position="64"/>
    </location>
</feature>